<protein>
    <submittedName>
        <fullName evidence="2">Glycosyltransferase family 2 protein</fullName>
    </submittedName>
</protein>
<feature type="domain" description="Glycosyltransferase 2-like" evidence="1">
    <location>
        <begin position="10"/>
        <end position="134"/>
    </location>
</feature>
<dbReference type="InterPro" id="IPR001173">
    <property type="entry name" value="Glyco_trans_2-like"/>
</dbReference>
<reference evidence="2 3" key="1">
    <citation type="submission" date="2020-03" db="EMBL/GenBank/DDBJ databases">
        <title>Cyclobacterium plantarum sp. nov., a marine bacterium isolated from a coastal-marine wetland.</title>
        <authorList>
            <person name="Sanchez-Porro C."/>
            <person name="Ventosa A."/>
            <person name="Amoozegar M."/>
        </authorList>
    </citation>
    <scope>NUCLEOTIDE SEQUENCE [LARGE SCALE GENOMIC DNA]</scope>
    <source>
        <strain evidence="2 3">GBPx2</strain>
    </source>
</reference>
<evidence type="ECO:0000313" key="3">
    <source>
        <dbReference type="Proteomes" id="UP000649799"/>
    </source>
</evidence>
<dbReference type="InterPro" id="IPR029044">
    <property type="entry name" value="Nucleotide-diphossugar_trans"/>
</dbReference>
<dbReference type="Pfam" id="PF00535">
    <property type="entry name" value="Glycos_transf_2"/>
    <property type="match status" value="1"/>
</dbReference>
<evidence type="ECO:0000259" key="1">
    <source>
        <dbReference type="Pfam" id="PF00535"/>
    </source>
</evidence>
<dbReference type="PANTHER" id="PTHR22916:SF3">
    <property type="entry name" value="UDP-GLCNAC:BETAGAL BETA-1,3-N-ACETYLGLUCOSAMINYLTRANSFERASE-LIKE PROTEIN 1"/>
    <property type="match status" value="1"/>
</dbReference>
<evidence type="ECO:0000313" key="2">
    <source>
        <dbReference type="EMBL" id="NHE55841.1"/>
    </source>
</evidence>
<dbReference type="PANTHER" id="PTHR22916">
    <property type="entry name" value="GLYCOSYLTRANSFERASE"/>
    <property type="match status" value="1"/>
</dbReference>
<dbReference type="SUPFAM" id="SSF53448">
    <property type="entry name" value="Nucleotide-diphospho-sugar transferases"/>
    <property type="match status" value="1"/>
</dbReference>
<organism evidence="2 3">
    <name type="scientific">Cyclobacterium plantarum</name>
    <dbReference type="NCBI Taxonomy" id="2716263"/>
    <lineage>
        <taxon>Bacteria</taxon>
        <taxon>Pseudomonadati</taxon>
        <taxon>Bacteroidota</taxon>
        <taxon>Cytophagia</taxon>
        <taxon>Cytophagales</taxon>
        <taxon>Cyclobacteriaceae</taxon>
        <taxon>Cyclobacterium</taxon>
    </lineage>
</organism>
<dbReference type="Gene3D" id="3.90.550.10">
    <property type="entry name" value="Spore Coat Polysaccharide Biosynthesis Protein SpsA, Chain A"/>
    <property type="match status" value="1"/>
</dbReference>
<dbReference type="RefSeq" id="WP_166143089.1">
    <property type="nucleotide sequence ID" value="NZ_JAANYN010000001.1"/>
</dbReference>
<proteinExistence type="predicted"/>
<gene>
    <name evidence="2" type="ORF">G9Q97_03325</name>
</gene>
<dbReference type="Proteomes" id="UP000649799">
    <property type="component" value="Unassembled WGS sequence"/>
</dbReference>
<keyword evidence="3" id="KW-1185">Reference proteome</keyword>
<dbReference type="CDD" id="cd00761">
    <property type="entry name" value="Glyco_tranf_GTA_type"/>
    <property type="match status" value="1"/>
</dbReference>
<dbReference type="EMBL" id="JAANYN010000001">
    <property type="protein sequence ID" value="NHE55841.1"/>
    <property type="molecule type" value="Genomic_DNA"/>
</dbReference>
<comment type="caution">
    <text evidence="2">The sequence shown here is derived from an EMBL/GenBank/DDBJ whole genome shotgun (WGS) entry which is preliminary data.</text>
</comment>
<sequence>MERQHEPLVSVICTCHNQGAYVIQALNSVLDQSYKKVEIFIIDNGSSDESEKLISTWIQQHENRISIHHRFYESPVNYCQAFNAALAFIKGVYLIDLAADDYLHPEHLSKALEHLLKSKTKVYFCNALLEYPDGSHKPFYPFQHAGKIPTGDVFASVVRKYVISSVTLVMETNSFLKEGGYDEDLSYEDFDILVRLSRKYPFVYGDFIGVYKRELPGSLSTRQYQAKHSALLPSTLRVCEKIYDLVANEKEREALKFRLLHEIKHSLASANFKVAGEFLALYRRLSQADPRYFFFSLWYVSRLDLSGMYTWWIKRNRLG</sequence>
<accession>A0ABX0H5Q2</accession>
<name>A0ABX0H5Q2_9BACT</name>